<accession>A0A103YH25</accession>
<keyword evidence="2" id="KW-0732">Signal</keyword>
<proteinExistence type="predicted"/>
<feature type="compositionally biased region" description="Pro residues" evidence="1">
    <location>
        <begin position="191"/>
        <end position="202"/>
    </location>
</feature>
<gene>
    <name evidence="3" type="ORF">Ccrd_012634</name>
</gene>
<dbReference type="PANTHER" id="PTHR47273">
    <property type="entry name" value="EXPRESSED PROTEIN"/>
    <property type="match status" value="1"/>
</dbReference>
<evidence type="ECO:0000313" key="4">
    <source>
        <dbReference type="Proteomes" id="UP000243975"/>
    </source>
</evidence>
<evidence type="ECO:0000313" key="3">
    <source>
        <dbReference type="EMBL" id="KVI08975.1"/>
    </source>
</evidence>
<feature type="region of interest" description="Disordered" evidence="1">
    <location>
        <begin position="128"/>
        <end position="228"/>
    </location>
</feature>
<feature type="chain" id="PRO_5007119711" evidence="2">
    <location>
        <begin position="24"/>
        <end position="228"/>
    </location>
</feature>
<dbReference type="Proteomes" id="UP000243975">
    <property type="component" value="Unassembled WGS sequence"/>
</dbReference>
<comment type="caution">
    <text evidence="3">The sequence shown here is derived from an EMBL/GenBank/DDBJ whole genome shotgun (WGS) entry which is preliminary data.</text>
</comment>
<evidence type="ECO:0000256" key="1">
    <source>
        <dbReference type="SAM" id="MobiDB-lite"/>
    </source>
</evidence>
<dbReference type="Gramene" id="KVI08975">
    <property type="protein sequence ID" value="KVI08975"/>
    <property type="gene ID" value="Ccrd_012634"/>
</dbReference>
<dbReference type="OMA" id="SEPQCAE"/>
<feature type="non-terminal residue" evidence="3">
    <location>
        <position position="228"/>
    </location>
</feature>
<feature type="compositionally biased region" description="Basic residues" evidence="1">
    <location>
        <begin position="128"/>
        <end position="139"/>
    </location>
</feature>
<organism evidence="3 4">
    <name type="scientific">Cynara cardunculus var. scolymus</name>
    <name type="common">Globe artichoke</name>
    <name type="synonym">Cynara scolymus</name>
    <dbReference type="NCBI Taxonomy" id="59895"/>
    <lineage>
        <taxon>Eukaryota</taxon>
        <taxon>Viridiplantae</taxon>
        <taxon>Streptophyta</taxon>
        <taxon>Embryophyta</taxon>
        <taxon>Tracheophyta</taxon>
        <taxon>Spermatophyta</taxon>
        <taxon>Magnoliopsida</taxon>
        <taxon>eudicotyledons</taxon>
        <taxon>Gunneridae</taxon>
        <taxon>Pentapetalae</taxon>
        <taxon>asterids</taxon>
        <taxon>campanulids</taxon>
        <taxon>Asterales</taxon>
        <taxon>Asteraceae</taxon>
        <taxon>Carduoideae</taxon>
        <taxon>Cardueae</taxon>
        <taxon>Carduinae</taxon>
        <taxon>Cynara</taxon>
    </lineage>
</organism>
<dbReference type="PANTHER" id="PTHR47273:SF4">
    <property type="entry name" value="EXPRESSED PROTEIN"/>
    <property type="match status" value="1"/>
</dbReference>
<name>A0A103YH25_CYNCS</name>
<dbReference type="Pfam" id="PF01190">
    <property type="entry name" value="Pollen_Ole_e_1"/>
    <property type="match status" value="1"/>
</dbReference>
<feature type="signal peptide" evidence="2">
    <location>
        <begin position="1"/>
        <end position="23"/>
    </location>
</feature>
<dbReference type="STRING" id="59895.A0A103YH25"/>
<protein>
    <submittedName>
        <fullName evidence="3">Pollen Ole e 1 allergen/extensin</fullName>
    </submittedName>
</protein>
<keyword evidence="4" id="KW-1185">Reference proteome</keyword>
<reference evidence="3 4" key="1">
    <citation type="journal article" date="2016" name="Sci. Rep.">
        <title>The genome sequence of the outbreeding globe artichoke constructed de novo incorporating a phase-aware low-pass sequencing strategy of F1 progeny.</title>
        <authorList>
            <person name="Scaglione D."/>
            <person name="Reyes-Chin-Wo S."/>
            <person name="Acquadro A."/>
            <person name="Froenicke L."/>
            <person name="Portis E."/>
            <person name="Beitel C."/>
            <person name="Tirone M."/>
            <person name="Mauro R."/>
            <person name="Lo Monaco A."/>
            <person name="Mauromicale G."/>
            <person name="Faccioli P."/>
            <person name="Cattivelli L."/>
            <person name="Rieseberg L."/>
            <person name="Michelmore R."/>
            <person name="Lanteri S."/>
        </authorList>
    </citation>
    <scope>NUCLEOTIDE SEQUENCE [LARGE SCALE GENOMIC DNA]</scope>
    <source>
        <strain evidence="3">2C</strain>
    </source>
</reference>
<evidence type="ECO:0000256" key="2">
    <source>
        <dbReference type="SAM" id="SignalP"/>
    </source>
</evidence>
<sequence length="228" mass="24833">MWSWVCLKIALILCLSLNDVSEASQDQAEAALVGALVAVECGGDGMEVTGAKPRFQEEVRTDEKGEFRVELPFSVGKRVEGCFVKSVRSSEPDCAVAVSRGSSTIRLKVKTSGNRVFSAGSFAFKPLKRPKQCHTKPRNKNSDDEFSAAEPFPSPARFLIPPVTRGKQTTTGYDDSSDADALGLPFQSNPFQPPFQFQPPPDSMFTPYFQPPPASIFDAMPLQPPPDS</sequence>
<dbReference type="AlphaFoldDB" id="A0A103YH25"/>
<dbReference type="EMBL" id="LEKV01001076">
    <property type="protein sequence ID" value="KVI08975.1"/>
    <property type="molecule type" value="Genomic_DNA"/>
</dbReference>